<evidence type="ECO:0000313" key="6">
    <source>
        <dbReference type="EMBL" id="KAG2992594.1"/>
    </source>
</evidence>
<dbReference type="CDD" id="cd00065">
    <property type="entry name" value="FYVE_like_SF"/>
    <property type="match status" value="1"/>
</dbReference>
<dbReference type="SUPFAM" id="SSF57903">
    <property type="entry name" value="FYVE/PHD zinc finger"/>
    <property type="match status" value="1"/>
</dbReference>
<evidence type="ECO:0000259" key="5">
    <source>
        <dbReference type="PROSITE" id="PS50178"/>
    </source>
</evidence>
<keyword evidence="1" id="KW-0479">Metal-binding</keyword>
<dbReference type="PROSITE" id="PS50178">
    <property type="entry name" value="ZF_FYVE"/>
    <property type="match status" value="1"/>
</dbReference>
<reference evidence="6" key="1">
    <citation type="submission" date="2018-10" db="EMBL/GenBank/DDBJ databases">
        <title>Effector identification in a new, highly contiguous assembly of the strawberry crown rot pathogen Phytophthora cactorum.</title>
        <authorList>
            <person name="Armitage A.D."/>
            <person name="Nellist C.F."/>
            <person name="Bates H."/>
            <person name="Vickerstaff R.J."/>
            <person name="Harrison R.J."/>
        </authorList>
    </citation>
    <scope>NUCLEOTIDE SEQUENCE</scope>
    <source>
        <strain evidence="6">P415</strain>
    </source>
</reference>
<dbReference type="AlphaFoldDB" id="A0A8T1GIM4"/>
<organism evidence="6 7">
    <name type="scientific">Phytophthora cactorum</name>
    <dbReference type="NCBI Taxonomy" id="29920"/>
    <lineage>
        <taxon>Eukaryota</taxon>
        <taxon>Sar</taxon>
        <taxon>Stramenopiles</taxon>
        <taxon>Oomycota</taxon>
        <taxon>Peronosporomycetes</taxon>
        <taxon>Peronosporales</taxon>
        <taxon>Peronosporaceae</taxon>
        <taxon>Phytophthora</taxon>
    </lineage>
</organism>
<dbReference type="Proteomes" id="UP000697107">
    <property type="component" value="Unassembled WGS sequence"/>
</dbReference>
<sequence>MRMLHAHSTISPVLTRQCQVVTGGEMQVRVLELMSLLCAPTERESNALLRALYGSRFIYSSLLHMISSSERGSLSPIATFTTGQQLTVRTVSFVRNGLVNPLKRRPPSAPDSRILMHEHGHSGAKNEQCCYIELLTPTQEGFTLVFCSLDAAEVTAGKAPPERVVALHPLTGWLTAQPTQDDPESLRFTFQAAFTGNLPGGCDFQVAHNRLLFFAKRVCRLEKVVRSQQRQRDTLPGRLWHVLQKPFRAVGVSDDENSGGKHHNWHCIACTRSFLPTLSKRWRRCGLCGYRICASCCSNERVAVYNRYMVALLVCTRCRECIDERDSGIRRGMSGDTRYTGVTLHFRAGR</sequence>
<dbReference type="InterPro" id="IPR011011">
    <property type="entry name" value="Znf_FYVE_PHD"/>
</dbReference>
<evidence type="ECO:0000256" key="1">
    <source>
        <dbReference type="ARBA" id="ARBA00022723"/>
    </source>
</evidence>
<dbReference type="EMBL" id="RCML01000084">
    <property type="protein sequence ID" value="KAG2992594.1"/>
    <property type="molecule type" value="Genomic_DNA"/>
</dbReference>
<dbReference type="InterPro" id="IPR017455">
    <property type="entry name" value="Znf_FYVE-rel"/>
</dbReference>
<feature type="domain" description="FYVE-type" evidence="5">
    <location>
        <begin position="266"/>
        <end position="323"/>
    </location>
</feature>
<keyword evidence="3" id="KW-0862">Zinc</keyword>
<gene>
    <name evidence="6" type="ORF">PC118_g4469</name>
</gene>
<name>A0A8T1GIM4_9STRA</name>
<comment type="caution">
    <text evidence="6">The sequence shown here is derived from an EMBL/GenBank/DDBJ whole genome shotgun (WGS) entry which is preliminary data.</text>
</comment>
<protein>
    <recommendedName>
        <fullName evidence="5">FYVE-type domain-containing protein</fullName>
    </recommendedName>
</protein>
<evidence type="ECO:0000256" key="2">
    <source>
        <dbReference type="ARBA" id="ARBA00022771"/>
    </source>
</evidence>
<dbReference type="PANTHER" id="PTHR43102:SF2">
    <property type="entry name" value="GAF DOMAIN-CONTAINING PROTEIN"/>
    <property type="match status" value="1"/>
</dbReference>
<evidence type="ECO:0000256" key="4">
    <source>
        <dbReference type="PROSITE-ProRule" id="PRU00091"/>
    </source>
</evidence>
<accession>A0A8T1GIM4</accession>
<evidence type="ECO:0000313" key="7">
    <source>
        <dbReference type="Proteomes" id="UP000697107"/>
    </source>
</evidence>
<dbReference type="VEuPathDB" id="FungiDB:PC110_g5647"/>
<evidence type="ECO:0000256" key="3">
    <source>
        <dbReference type="ARBA" id="ARBA00022833"/>
    </source>
</evidence>
<proteinExistence type="predicted"/>
<dbReference type="GO" id="GO:0008270">
    <property type="term" value="F:zinc ion binding"/>
    <property type="evidence" value="ECO:0007669"/>
    <property type="project" value="UniProtKB-KW"/>
</dbReference>
<keyword evidence="2 4" id="KW-0863">Zinc-finger</keyword>
<dbReference type="PANTHER" id="PTHR43102">
    <property type="entry name" value="SLR1143 PROTEIN"/>
    <property type="match status" value="1"/>
</dbReference>